<dbReference type="Proteomes" id="UP001465119">
    <property type="component" value="Unassembled WGS sequence"/>
</dbReference>
<comment type="caution">
    <text evidence="2">The sequence shown here is derived from an EMBL/GenBank/DDBJ whole genome shotgun (WGS) entry which is preliminary data.</text>
</comment>
<organism evidence="2 3">
    <name type="scientific">Faecalibacterium intestinale</name>
    <dbReference type="NCBI Taxonomy" id="3133155"/>
    <lineage>
        <taxon>Bacteria</taxon>
        <taxon>Bacillati</taxon>
        <taxon>Bacillota</taxon>
        <taxon>Clostridia</taxon>
        <taxon>Eubacteriales</taxon>
        <taxon>Oscillospiraceae</taxon>
        <taxon>Faecalibacterium</taxon>
    </lineage>
</organism>
<dbReference type="EMBL" id="JBBMEN010000021">
    <property type="protein sequence ID" value="MEQ2386604.1"/>
    <property type="molecule type" value="Genomic_DNA"/>
</dbReference>
<name>A0ABV1C574_9FIRM</name>
<evidence type="ECO:0000313" key="3">
    <source>
        <dbReference type="Proteomes" id="UP001465119"/>
    </source>
</evidence>
<feature type="non-terminal residue" evidence="2">
    <location>
        <position position="1"/>
    </location>
</feature>
<evidence type="ECO:0000256" key="1">
    <source>
        <dbReference type="SAM" id="Phobius"/>
    </source>
</evidence>
<feature type="transmembrane region" description="Helical" evidence="1">
    <location>
        <begin position="12"/>
        <end position="37"/>
    </location>
</feature>
<proteinExistence type="predicted"/>
<dbReference type="RefSeq" id="WP_349186976.1">
    <property type="nucleotide sequence ID" value="NZ_JBBMEN010000021.1"/>
</dbReference>
<keyword evidence="1" id="KW-1133">Transmembrane helix</keyword>
<gene>
    <name evidence="2" type="ORF">WMO20_11820</name>
</gene>
<protein>
    <submittedName>
        <fullName evidence="2">Uncharacterized protein</fullName>
    </submittedName>
</protein>
<keyword evidence="3" id="KW-1185">Reference proteome</keyword>
<reference evidence="2 3" key="1">
    <citation type="submission" date="2024-03" db="EMBL/GenBank/DDBJ databases">
        <title>Human intestinal bacterial collection.</title>
        <authorList>
            <person name="Pauvert C."/>
            <person name="Hitch T.C.A."/>
            <person name="Clavel T."/>
        </authorList>
    </citation>
    <scope>NUCLEOTIDE SEQUENCE [LARGE SCALE GENOMIC DNA]</scope>
    <source>
        <strain evidence="2 3">CLA-AA-H281</strain>
    </source>
</reference>
<accession>A0ABV1C574</accession>
<keyword evidence="1" id="KW-0472">Membrane</keyword>
<evidence type="ECO:0000313" key="2">
    <source>
        <dbReference type="EMBL" id="MEQ2386604.1"/>
    </source>
</evidence>
<sequence>WSASYISVSTGVFQRLLVLFKGFLLGLQKSFFCLSAWRSHIVPYRNRFCKPFLHFFRLFLRFVNYRQFSAGNRRVF</sequence>
<keyword evidence="1" id="KW-0812">Transmembrane</keyword>